<keyword evidence="2" id="KW-1185">Reference proteome</keyword>
<reference evidence="2" key="1">
    <citation type="journal article" date="2023" name="Front. Plant Sci.">
        <title>Chromosomal-level genome assembly of Melastoma candidum provides insights into trichome evolution.</title>
        <authorList>
            <person name="Zhong Y."/>
            <person name="Wu W."/>
            <person name="Sun C."/>
            <person name="Zou P."/>
            <person name="Liu Y."/>
            <person name="Dai S."/>
            <person name="Zhou R."/>
        </authorList>
    </citation>
    <scope>NUCLEOTIDE SEQUENCE [LARGE SCALE GENOMIC DNA]</scope>
</reference>
<protein>
    <submittedName>
        <fullName evidence="1">Uncharacterized protein</fullName>
    </submittedName>
</protein>
<dbReference type="Proteomes" id="UP001057402">
    <property type="component" value="Chromosome 10"/>
</dbReference>
<evidence type="ECO:0000313" key="2">
    <source>
        <dbReference type="Proteomes" id="UP001057402"/>
    </source>
</evidence>
<organism evidence="1 2">
    <name type="scientific">Melastoma candidum</name>
    <dbReference type="NCBI Taxonomy" id="119954"/>
    <lineage>
        <taxon>Eukaryota</taxon>
        <taxon>Viridiplantae</taxon>
        <taxon>Streptophyta</taxon>
        <taxon>Embryophyta</taxon>
        <taxon>Tracheophyta</taxon>
        <taxon>Spermatophyta</taxon>
        <taxon>Magnoliopsida</taxon>
        <taxon>eudicotyledons</taxon>
        <taxon>Gunneridae</taxon>
        <taxon>Pentapetalae</taxon>
        <taxon>rosids</taxon>
        <taxon>malvids</taxon>
        <taxon>Myrtales</taxon>
        <taxon>Melastomataceae</taxon>
        <taxon>Melastomatoideae</taxon>
        <taxon>Melastomateae</taxon>
        <taxon>Melastoma</taxon>
    </lineage>
</organism>
<evidence type="ECO:0000313" key="1">
    <source>
        <dbReference type="EMBL" id="KAI4320122.1"/>
    </source>
</evidence>
<comment type="caution">
    <text evidence="1">The sequence shown here is derived from an EMBL/GenBank/DDBJ whole genome shotgun (WGS) entry which is preliminary data.</text>
</comment>
<name>A0ACB9M7D8_9MYRT</name>
<sequence length="130" mass="14433">MVDKGITILASELPGAKEKLDEISQHLKQMKGRADDLPASCALIEKLINAKTTTLQQQLKAMDVGSLEKEHESLLDDISAEADFLQPLEKQKEKLEGRISQVINCTCGEKYMVALEHIYTETAVGSFEKE</sequence>
<accession>A0ACB9M7D8</accession>
<gene>
    <name evidence="1" type="ORF">MLD38_033633</name>
</gene>
<dbReference type="EMBL" id="CM042889">
    <property type="protein sequence ID" value="KAI4320122.1"/>
    <property type="molecule type" value="Genomic_DNA"/>
</dbReference>
<proteinExistence type="predicted"/>